<dbReference type="PROSITE" id="PS51186">
    <property type="entry name" value="GNAT"/>
    <property type="match status" value="1"/>
</dbReference>
<proteinExistence type="predicted"/>
<dbReference type="InterPro" id="IPR000182">
    <property type="entry name" value="GNAT_dom"/>
</dbReference>
<keyword evidence="3" id="KW-1185">Reference proteome</keyword>
<dbReference type="SUPFAM" id="SSF55729">
    <property type="entry name" value="Acyl-CoA N-acyltransferases (Nat)"/>
    <property type="match status" value="1"/>
</dbReference>
<comment type="caution">
    <text evidence="2">The sequence shown here is derived from an EMBL/GenBank/DDBJ whole genome shotgun (WGS) entry which is preliminary data.</text>
</comment>
<dbReference type="EMBL" id="VTUZ01000032">
    <property type="protein sequence ID" value="KAA1003851.1"/>
    <property type="molecule type" value="Genomic_DNA"/>
</dbReference>
<keyword evidence="2" id="KW-0808">Transferase</keyword>
<name>A0A5B0GM87_9BURK</name>
<gene>
    <name evidence="2" type="ORF">FVF58_34805</name>
</gene>
<accession>A0A5B0GM87</accession>
<dbReference type="GO" id="GO:0016747">
    <property type="term" value="F:acyltransferase activity, transferring groups other than amino-acyl groups"/>
    <property type="evidence" value="ECO:0007669"/>
    <property type="project" value="InterPro"/>
</dbReference>
<feature type="domain" description="N-acetyltransferase" evidence="1">
    <location>
        <begin position="42"/>
        <end position="197"/>
    </location>
</feature>
<protein>
    <submittedName>
        <fullName evidence="2">GNAT family N-acetyltransferase</fullName>
    </submittedName>
</protein>
<dbReference type="InterPro" id="IPR016181">
    <property type="entry name" value="Acyl_CoA_acyltransferase"/>
</dbReference>
<reference evidence="2 3" key="1">
    <citation type="submission" date="2019-08" db="EMBL/GenBank/DDBJ databases">
        <title>Paraburkholderia sp. DCY113.</title>
        <authorList>
            <person name="Kang J."/>
        </authorList>
    </citation>
    <scope>NUCLEOTIDE SEQUENCE [LARGE SCALE GENOMIC DNA]</scope>
    <source>
        <strain evidence="2 3">DCY113</strain>
    </source>
</reference>
<sequence>MNDSLRTLAADGAHYPIAFEKAQVTRVIYRWPSEVDVTLAQQIVELMRHTSQSAPIIGFAEEISDAEAENYLSELRANLAAQKCRLLTIFVDNDALIGLCTLRRNLNPNNRHISDLAKGMIHEAFRGGGVLPAAFVEISLQCEADGVELVTLDVRADTPAHRVWDHFGFQTYGTLPDYARTQGKTHAGHFMMQKVSELKERALGMLQARVGEHSMSGVQPA</sequence>
<evidence type="ECO:0000313" key="2">
    <source>
        <dbReference type="EMBL" id="KAA1003851.1"/>
    </source>
</evidence>
<organism evidence="2 3">
    <name type="scientific">Paraburkholderia panacisoli</name>
    <dbReference type="NCBI Taxonomy" id="2603818"/>
    <lineage>
        <taxon>Bacteria</taxon>
        <taxon>Pseudomonadati</taxon>
        <taxon>Pseudomonadota</taxon>
        <taxon>Betaproteobacteria</taxon>
        <taxon>Burkholderiales</taxon>
        <taxon>Burkholderiaceae</taxon>
        <taxon>Paraburkholderia</taxon>
    </lineage>
</organism>
<dbReference type="RefSeq" id="WP_149674255.1">
    <property type="nucleotide sequence ID" value="NZ_VTUZ01000032.1"/>
</dbReference>
<dbReference type="AlphaFoldDB" id="A0A5B0GM87"/>
<dbReference type="Proteomes" id="UP000325273">
    <property type="component" value="Unassembled WGS sequence"/>
</dbReference>
<evidence type="ECO:0000313" key="3">
    <source>
        <dbReference type="Proteomes" id="UP000325273"/>
    </source>
</evidence>
<dbReference type="Gene3D" id="3.40.630.30">
    <property type="match status" value="1"/>
</dbReference>
<evidence type="ECO:0000259" key="1">
    <source>
        <dbReference type="PROSITE" id="PS51186"/>
    </source>
</evidence>